<reference evidence="1 2" key="1">
    <citation type="journal article" date="2008" name="Science">
        <title>The Physcomitrella genome reveals evolutionary insights into the conquest of land by plants.</title>
        <authorList>
            <person name="Rensing S."/>
            <person name="Lang D."/>
            <person name="Zimmer A."/>
            <person name="Terry A."/>
            <person name="Salamov A."/>
            <person name="Shapiro H."/>
            <person name="Nishiyama T."/>
            <person name="Perroud P.-F."/>
            <person name="Lindquist E."/>
            <person name="Kamisugi Y."/>
            <person name="Tanahashi T."/>
            <person name="Sakakibara K."/>
            <person name="Fujita T."/>
            <person name="Oishi K."/>
            <person name="Shin-I T."/>
            <person name="Kuroki Y."/>
            <person name="Toyoda A."/>
            <person name="Suzuki Y."/>
            <person name="Hashimoto A."/>
            <person name="Yamaguchi K."/>
            <person name="Sugano A."/>
            <person name="Kohara Y."/>
            <person name="Fujiyama A."/>
            <person name="Anterola A."/>
            <person name="Aoki S."/>
            <person name="Ashton N."/>
            <person name="Barbazuk W.B."/>
            <person name="Barker E."/>
            <person name="Bennetzen J."/>
            <person name="Bezanilla M."/>
            <person name="Blankenship R."/>
            <person name="Cho S.H."/>
            <person name="Dutcher S."/>
            <person name="Estelle M."/>
            <person name="Fawcett J.A."/>
            <person name="Gundlach H."/>
            <person name="Hanada K."/>
            <person name="Heyl A."/>
            <person name="Hicks K.A."/>
            <person name="Hugh J."/>
            <person name="Lohr M."/>
            <person name="Mayer K."/>
            <person name="Melkozernov A."/>
            <person name="Murata T."/>
            <person name="Nelson D."/>
            <person name="Pils B."/>
            <person name="Prigge M."/>
            <person name="Reiss B."/>
            <person name="Renner T."/>
            <person name="Rombauts S."/>
            <person name="Rushton P."/>
            <person name="Sanderfoot A."/>
            <person name="Schween G."/>
            <person name="Shiu S.-H."/>
            <person name="Stueber K."/>
            <person name="Theodoulou F.L."/>
            <person name="Tu H."/>
            <person name="Van de Peer Y."/>
            <person name="Verrier P.J."/>
            <person name="Waters E."/>
            <person name="Wood A."/>
            <person name="Yang L."/>
            <person name="Cove D."/>
            <person name="Cuming A."/>
            <person name="Hasebe M."/>
            <person name="Lucas S."/>
            <person name="Mishler D.B."/>
            <person name="Reski R."/>
            <person name="Grigoriev I."/>
            <person name="Quatrano R.S."/>
            <person name="Boore J.L."/>
        </authorList>
    </citation>
    <scope>NUCLEOTIDE SEQUENCE [LARGE SCALE GENOMIC DNA]</scope>
    <source>
        <strain evidence="1 2">cv. Gransden 2004</strain>
    </source>
</reference>
<reference evidence="1" key="3">
    <citation type="submission" date="2020-12" db="UniProtKB">
        <authorList>
            <consortium name="EnsemblPlants"/>
        </authorList>
    </citation>
    <scope>IDENTIFICATION</scope>
</reference>
<dbReference type="EnsemblPlants" id="Pp3c23_12670V3.2">
    <property type="protein sequence ID" value="Pp3c23_12670V3.2"/>
    <property type="gene ID" value="Pp3c23_12670"/>
</dbReference>
<dbReference type="RefSeq" id="XP_073386691.1">
    <property type="nucleotide sequence ID" value="XM_073530590.1"/>
</dbReference>
<dbReference type="Gramene" id="Pp3c23_12670V3.2">
    <property type="protein sequence ID" value="Pp3c23_12670V3.2"/>
    <property type="gene ID" value="Pp3c23_12670"/>
</dbReference>
<sequence>MAKKGKKNKLPPYWNEERDSAPFENLKARDLIKTPLGLVGTILGVKYETKEQGKPGSGTMWVRYPNMFISPLVKNLTGYKRLSDGDHIWRDLKEFNEVKEEREEVRAIIDAANDKYVGELIAEWEKNKRGKEKKKEP</sequence>
<evidence type="ECO:0000313" key="1">
    <source>
        <dbReference type="EnsemblPlants" id="Pp3c23_12670V3.2"/>
    </source>
</evidence>
<proteinExistence type="predicted"/>
<accession>A0A7I4CDH3</accession>
<name>A0A7I4CDH3_PHYPA</name>
<reference evidence="1 2" key="2">
    <citation type="journal article" date="2018" name="Plant J.">
        <title>The Physcomitrella patens chromosome-scale assembly reveals moss genome structure and evolution.</title>
        <authorList>
            <person name="Lang D."/>
            <person name="Ullrich K.K."/>
            <person name="Murat F."/>
            <person name="Fuchs J."/>
            <person name="Jenkins J."/>
            <person name="Haas F.B."/>
            <person name="Piednoel M."/>
            <person name="Gundlach H."/>
            <person name="Van Bel M."/>
            <person name="Meyberg R."/>
            <person name="Vives C."/>
            <person name="Morata J."/>
            <person name="Symeonidi A."/>
            <person name="Hiss M."/>
            <person name="Muchero W."/>
            <person name="Kamisugi Y."/>
            <person name="Saleh O."/>
            <person name="Blanc G."/>
            <person name="Decker E.L."/>
            <person name="van Gessel N."/>
            <person name="Grimwood J."/>
            <person name="Hayes R.D."/>
            <person name="Graham S.W."/>
            <person name="Gunter L.E."/>
            <person name="McDaniel S.F."/>
            <person name="Hoernstein S.N.W."/>
            <person name="Larsson A."/>
            <person name="Li F.W."/>
            <person name="Perroud P.F."/>
            <person name="Phillips J."/>
            <person name="Ranjan P."/>
            <person name="Rokshar D.S."/>
            <person name="Rothfels C.J."/>
            <person name="Schneider L."/>
            <person name="Shu S."/>
            <person name="Stevenson D.W."/>
            <person name="Thummler F."/>
            <person name="Tillich M."/>
            <person name="Villarreal Aguilar J.C."/>
            <person name="Widiez T."/>
            <person name="Wong G.K."/>
            <person name="Wymore A."/>
            <person name="Zhang Y."/>
            <person name="Zimmer A.D."/>
            <person name="Quatrano R.S."/>
            <person name="Mayer K.F.X."/>
            <person name="Goodstein D."/>
            <person name="Casacuberta J.M."/>
            <person name="Vandepoele K."/>
            <person name="Reski R."/>
            <person name="Cuming A.C."/>
            <person name="Tuskan G.A."/>
            <person name="Maumus F."/>
            <person name="Salse J."/>
            <person name="Schmutz J."/>
            <person name="Rensing S.A."/>
        </authorList>
    </citation>
    <scope>NUCLEOTIDE SEQUENCE [LARGE SCALE GENOMIC DNA]</scope>
    <source>
        <strain evidence="1 2">cv. Gransden 2004</strain>
    </source>
</reference>
<dbReference type="EMBL" id="ABEU02000023">
    <property type="status" value="NOT_ANNOTATED_CDS"/>
    <property type="molecule type" value="Genomic_DNA"/>
</dbReference>
<organism evidence="1 2">
    <name type="scientific">Physcomitrium patens</name>
    <name type="common">Spreading-leaved earth moss</name>
    <name type="synonym">Physcomitrella patens</name>
    <dbReference type="NCBI Taxonomy" id="3218"/>
    <lineage>
        <taxon>Eukaryota</taxon>
        <taxon>Viridiplantae</taxon>
        <taxon>Streptophyta</taxon>
        <taxon>Embryophyta</taxon>
        <taxon>Bryophyta</taxon>
        <taxon>Bryophytina</taxon>
        <taxon>Bryopsida</taxon>
        <taxon>Funariidae</taxon>
        <taxon>Funariales</taxon>
        <taxon>Funariaceae</taxon>
        <taxon>Physcomitrium</taxon>
    </lineage>
</organism>
<dbReference type="Proteomes" id="UP000006727">
    <property type="component" value="Chromosome 23"/>
</dbReference>
<keyword evidence="2" id="KW-1185">Reference proteome</keyword>
<protein>
    <submittedName>
        <fullName evidence="1">Uncharacterized protein</fullName>
    </submittedName>
</protein>
<dbReference type="GeneID" id="141044830"/>
<evidence type="ECO:0000313" key="2">
    <source>
        <dbReference type="Proteomes" id="UP000006727"/>
    </source>
</evidence>
<dbReference type="AlphaFoldDB" id="A0A7I4CDH3"/>